<keyword evidence="2 4" id="KW-0238">DNA-binding</keyword>
<proteinExistence type="predicted"/>
<dbReference type="GO" id="GO:0003700">
    <property type="term" value="F:DNA-binding transcription factor activity"/>
    <property type="evidence" value="ECO:0007669"/>
    <property type="project" value="TreeGrafter"/>
</dbReference>
<evidence type="ECO:0000256" key="1">
    <source>
        <dbReference type="ARBA" id="ARBA00023015"/>
    </source>
</evidence>
<dbReference type="Gene3D" id="1.10.10.60">
    <property type="entry name" value="Homeodomain-like"/>
    <property type="match status" value="1"/>
</dbReference>
<dbReference type="PROSITE" id="PS50977">
    <property type="entry name" value="HTH_TETR_2"/>
    <property type="match status" value="1"/>
</dbReference>
<dbReference type="GO" id="GO:0000976">
    <property type="term" value="F:transcription cis-regulatory region binding"/>
    <property type="evidence" value="ECO:0007669"/>
    <property type="project" value="TreeGrafter"/>
</dbReference>
<evidence type="ECO:0000256" key="2">
    <source>
        <dbReference type="ARBA" id="ARBA00023125"/>
    </source>
</evidence>
<dbReference type="PANTHER" id="PTHR30055:SF151">
    <property type="entry name" value="TRANSCRIPTIONAL REGULATORY PROTEIN"/>
    <property type="match status" value="1"/>
</dbReference>
<organism evidence="6 7">
    <name type="scientific">Streptomonospora mangrovi</name>
    <dbReference type="NCBI Taxonomy" id="2883123"/>
    <lineage>
        <taxon>Bacteria</taxon>
        <taxon>Bacillati</taxon>
        <taxon>Actinomycetota</taxon>
        <taxon>Actinomycetes</taxon>
        <taxon>Streptosporangiales</taxon>
        <taxon>Nocardiopsidaceae</taxon>
        <taxon>Streptomonospora</taxon>
    </lineage>
</organism>
<dbReference type="InterPro" id="IPR009057">
    <property type="entry name" value="Homeodomain-like_sf"/>
</dbReference>
<feature type="DNA-binding region" description="H-T-H motif" evidence="4">
    <location>
        <begin position="50"/>
        <end position="69"/>
    </location>
</feature>
<dbReference type="InterPro" id="IPR050109">
    <property type="entry name" value="HTH-type_TetR-like_transc_reg"/>
</dbReference>
<dbReference type="RefSeq" id="WP_270072178.1">
    <property type="nucleotide sequence ID" value="NZ_JAJAQC010000016.1"/>
</dbReference>
<feature type="domain" description="HTH tetR-type" evidence="5">
    <location>
        <begin position="27"/>
        <end position="87"/>
    </location>
</feature>
<dbReference type="EMBL" id="JAJAQC010000016">
    <property type="protein sequence ID" value="MDA0564895.1"/>
    <property type="molecule type" value="Genomic_DNA"/>
</dbReference>
<evidence type="ECO:0000313" key="6">
    <source>
        <dbReference type="EMBL" id="MDA0564895.1"/>
    </source>
</evidence>
<evidence type="ECO:0000256" key="4">
    <source>
        <dbReference type="PROSITE-ProRule" id="PRU00335"/>
    </source>
</evidence>
<keyword evidence="7" id="KW-1185">Reference proteome</keyword>
<accession>A0A9X3NKZ1</accession>
<comment type="caution">
    <text evidence="6">The sequence shown here is derived from an EMBL/GenBank/DDBJ whole genome shotgun (WGS) entry which is preliminary data.</text>
</comment>
<dbReference type="Gene3D" id="1.10.357.10">
    <property type="entry name" value="Tetracycline Repressor, domain 2"/>
    <property type="match status" value="1"/>
</dbReference>
<dbReference type="InterPro" id="IPR036271">
    <property type="entry name" value="Tet_transcr_reg_TetR-rel_C_sf"/>
</dbReference>
<dbReference type="Proteomes" id="UP001140076">
    <property type="component" value="Unassembled WGS sequence"/>
</dbReference>
<evidence type="ECO:0000259" key="5">
    <source>
        <dbReference type="PROSITE" id="PS50977"/>
    </source>
</evidence>
<reference evidence="6" key="1">
    <citation type="submission" date="2021-10" db="EMBL/GenBank/DDBJ databases">
        <title>Streptomonospora sp. nov., isolated from mangrove soil.</title>
        <authorList>
            <person name="Chen X."/>
            <person name="Ge X."/>
            <person name="Liu W."/>
        </authorList>
    </citation>
    <scope>NUCLEOTIDE SEQUENCE</scope>
    <source>
        <strain evidence="6">S1-112</strain>
    </source>
</reference>
<dbReference type="SUPFAM" id="SSF48498">
    <property type="entry name" value="Tetracyclin repressor-like, C-terminal domain"/>
    <property type="match status" value="1"/>
</dbReference>
<dbReference type="InterPro" id="IPR001647">
    <property type="entry name" value="HTH_TetR"/>
</dbReference>
<keyword evidence="3" id="KW-0804">Transcription</keyword>
<gene>
    <name evidence="6" type="ORF">LG943_11255</name>
</gene>
<dbReference type="PANTHER" id="PTHR30055">
    <property type="entry name" value="HTH-TYPE TRANSCRIPTIONAL REGULATOR RUTR"/>
    <property type="match status" value="1"/>
</dbReference>
<dbReference type="AlphaFoldDB" id="A0A9X3NKZ1"/>
<dbReference type="InterPro" id="IPR004111">
    <property type="entry name" value="Repressor_TetR_C"/>
</dbReference>
<sequence>MAAGGGAAGEPGGVWLRAEGGRPRRERLSRERIVAAAIGLLDAEGVAGFSMRRLAARLAAGTMSLYEYVSGKEDVLDLALDEVLGEIRPAAAGTPWRAAVTAQAVQSRQVMLRHPWVPALVGTRPLLGPNALASSERFHAALAATGLDDRRVAAAVSAVTGYVDGYVVKEALWRARHRDPAAEADLRGRVWAHIGEHADTYPALGLYARLAAEGQTDFDTQFRIGLDLVLDGVEAQIRAGGT</sequence>
<protein>
    <submittedName>
        <fullName evidence="6">TetR/AcrR family transcriptional regulator</fullName>
    </submittedName>
</protein>
<evidence type="ECO:0000256" key="3">
    <source>
        <dbReference type="ARBA" id="ARBA00023163"/>
    </source>
</evidence>
<keyword evidence="1" id="KW-0805">Transcription regulation</keyword>
<evidence type="ECO:0000313" key="7">
    <source>
        <dbReference type="Proteomes" id="UP001140076"/>
    </source>
</evidence>
<dbReference type="Pfam" id="PF02909">
    <property type="entry name" value="TetR_C_1"/>
    <property type="match status" value="1"/>
</dbReference>
<dbReference type="SUPFAM" id="SSF46689">
    <property type="entry name" value="Homeodomain-like"/>
    <property type="match status" value="1"/>
</dbReference>
<name>A0A9X3NKZ1_9ACTN</name>
<dbReference type="GO" id="GO:0045892">
    <property type="term" value="P:negative regulation of DNA-templated transcription"/>
    <property type="evidence" value="ECO:0007669"/>
    <property type="project" value="InterPro"/>
</dbReference>